<comment type="caution">
    <text evidence="2">The sequence shown here is derived from an EMBL/GenBank/DDBJ whole genome shotgun (WGS) entry which is preliminary data.</text>
</comment>
<keyword evidence="3" id="KW-1185">Reference proteome</keyword>
<dbReference type="EMBL" id="MUMY01000002">
    <property type="protein sequence ID" value="ONM50067.1"/>
    <property type="molecule type" value="Genomic_DNA"/>
</dbReference>
<protein>
    <recommendedName>
        <fullName evidence="4">DUF4247 domain-containing protein</fullName>
    </recommendedName>
</protein>
<dbReference type="Pfam" id="PF14042">
    <property type="entry name" value="DUF4247"/>
    <property type="match status" value="1"/>
</dbReference>
<sequence length="145" mass="15699">MSRRFIWVAVAVGTVVAAVIAAIVIFTRSGYDEPDDFIADTYTRAPSLDQPNNGRAYTATRVPKAVADEITAAVAALDRRTTGNLIYLQYREHIIAISPHSGGTKILVDDYRTGHRRHRHHTSAFGWAAGSPGDDFRGGGSSDGK</sequence>
<evidence type="ECO:0000256" key="1">
    <source>
        <dbReference type="SAM" id="MobiDB-lite"/>
    </source>
</evidence>
<reference evidence="2 3" key="1">
    <citation type="journal article" date="2016" name="Antonie Van Leeuwenhoek">
        <title>Nocardia donostiensis sp. nov., isolated from human respiratory specimens.</title>
        <authorList>
            <person name="Ercibengoa M."/>
            <person name="Bell M."/>
            <person name="Marimon J.M."/>
            <person name="Humrighouse B."/>
            <person name="Klenk H.P."/>
            <person name="Potter G."/>
            <person name="Perez-Trallero E."/>
        </authorList>
    </citation>
    <scope>NUCLEOTIDE SEQUENCE [LARGE SCALE GENOMIC DNA]</scope>
    <source>
        <strain evidence="2 3">X1655</strain>
    </source>
</reference>
<evidence type="ECO:0008006" key="4">
    <source>
        <dbReference type="Google" id="ProtNLM"/>
    </source>
</evidence>
<dbReference type="OrthoDB" id="4546889at2"/>
<name>A0A1V2TKK6_9NOCA</name>
<dbReference type="RefSeq" id="WP_077114887.1">
    <property type="nucleotide sequence ID" value="NZ_MUKP01000019.1"/>
</dbReference>
<evidence type="ECO:0000313" key="3">
    <source>
        <dbReference type="Proteomes" id="UP000188836"/>
    </source>
</evidence>
<feature type="region of interest" description="Disordered" evidence="1">
    <location>
        <begin position="122"/>
        <end position="145"/>
    </location>
</feature>
<accession>A0A1V2TKK6</accession>
<evidence type="ECO:0000313" key="2">
    <source>
        <dbReference type="EMBL" id="ONM50067.1"/>
    </source>
</evidence>
<dbReference type="AlphaFoldDB" id="A0A1V2TKK6"/>
<dbReference type="Proteomes" id="UP000188836">
    <property type="component" value="Unassembled WGS sequence"/>
</dbReference>
<organism evidence="2 3">
    <name type="scientific">Nocardia donostiensis</name>
    <dbReference type="NCBI Taxonomy" id="1538463"/>
    <lineage>
        <taxon>Bacteria</taxon>
        <taxon>Bacillati</taxon>
        <taxon>Actinomycetota</taxon>
        <taxon>Actinomycetes</taxon>
        <taxon>Mycobacteriales</taxon>
        <taxon>Nocardiaceae</taxon>
        <taxon>Nocardia</taxon>
    </lineage>
</organism>
<proteinExistence type="predicted"/>
<gene>
    <name evidence="2" type="ORF">B0T46_02925</name>
</gene>
<dbReference type="STRING" id="1538463.B0T36_07020"/>
<dbReference type="InterPro" id="IPR025341">
    <property type="entry name" value="DUF4247"/>
</dbReference>